<dbReference type="Pfam" id="PF07727">
    <property type="entry name" value="RVT_2"/>
    <property type="match status" value="1"/>
</dbReference>
<gene>
    <name evidence="2" type="ORF">ZIOFF_045898</name>
</gene>
<accession>A0A8J5G428</accession>
<sequence length="197" mass="21478">MLQGSARLVFGASRFLGSDASSVDVIVYKLHAKISIKDLGTLSLFYGVEVHPTSNGLLLSQQKYVIDLLSKIHMLDSKPVSTPIAAGSRLTLHDGSLFFYATKFRQVFMHTPSETHLGAVKRLLQYLNGTRDLDIWSHASYARLAVLARPAELRYSVGLFRSVGLTCRAYCALSAMGSYASSARPAVLARPVSVGRT</sequence>
<name>A0A8J5G428_ZINOF</name>
<feature type="domain" description="Reverse transcriptase Ty1/copia-type" evidence="1">
    <location>
        <begin position="17"/>
        <end position="85"/>
    </location>
</feature>
<evidence type="ECO:0000313" key="2">
    <source>
        <dbReference type="EMBL" id="KAG6497992.1"/>
    </source>
</evidence>
<evidence type="ECO:0000313" key="3">
    <source>
        <dbReference type="Proteomes" id="UP000734854"/>
    </source>
</evidence>
<organism evidence="2 3">
    <name type="scientific">Zingiber officinale</name>
    <name type="common">Ginger</name>
    <name type="synonym">Amomum zingiber</name>
    <dbReference type="NCBI Taxonomy" id="94328"/>
    <lineage>
        <taxon>Eukaryota</taxon>
        <taxon>Viridiplantae</taxon>
        <taxon>Streptophyta</taxon>
        <taxon>Embryophyta</taxon>
        <taxon>Tracheophyta</taxon>
        <taxon>Spermatophyta</taxon>
        <taxon>Magnoliopsida</taxon>
        <taxon>Liliopsida</taxon>
        <taxon>Zingiberales</taxon>
        <taxon>Zingiberaceae</taxon>
        <taxon>Zingiber</taxon>
    </lineage>
</organism>
<reference evidence="2 3" key="1">
    <citation type="submission" date="2020-08" db="EMBL/GenBank/DDBJ databases">
        <title>Plant Genome Project.</title>
        <authorList>
            <person name="Zhang R.-G."/>
        </authorList>
    </citation>
    <scope>NUCLEOTIDE SEQUENCE [LARGE SCALE GENOMIC DNA]</scope>
    <source>
        <tissue evidence="2">Rhizome</tissue>
    </source>
</reference>
<keyword evidence="3" id="KW-1185">Reference proteome</keyword>
<evidence type="ECO:0000259" key="1">
    <source>
        <dbReference type="Pfam" id="PF07727"/>
    </source>
</evidence>
<proteinExistence type="predicted"/>
<dbReference type="EMBL" id="JACMSC010000012">
    <property type="protein sequence ID" value="KAG6497992.1"/>
    <property type="molecule type" value="Genomic_DNA"/>
</dbReference>
<protein>
    <recommendedName>
        <fullName evidence="1">Reverse transcriptase Ty1/copia-type domain-containing protein</fullName>
    </recommendedName>
</protein>
<dbReference type="Proteomes" id="UP000734854">
    <property type="component" value="Unassembled WGS sequence"/>
</dbReference>
<comment type="caution">
    <text evidence="2">The sequence shown here is derived from an EMBL/GenBank/DDBJ whole genome shotgun (WGS) entry which is preliminary data.</text>
</comment>
<dbReference type="InterPro" id="IPR013103">
    <property type="entry name" value="RVT_2"/>
</dbReference>
<dbReference type="AlphaFoldDB" id="A0A8J5G428"/>